<dbReference type="InterPro" id="IPR011611">
    <property type="entry name" value="PfkB_dom"/>
</dbReference>
<dbReference type="PANTHER" id="PTHR43320">
    <property type="entry name" value="SUGAR KINASE"/>
    <property type="match status" value="1"/>
</dbReference>
<protein>
    <submittedName>
        <fullName evidence="5">Sugar kinase</fullName>
    </submittedName>
</protein>
<dbReference type="Pfam" id="PF00294">
    <property type="entry name" value="PfkB"/>
    <property type="match status" value="1"/>
</dbReference>
<name>A0ABU1AHP6_9BACT</name>
<evidence type="ECO:0000256" key="1">
    <source>
        <dbReference type="ARBA" id="ARBA00010688"/>
    </source>
</evidence>
<sequence length="363" mass="39152">MKTVVCFGEIMGRLAPEQFYRFAQACPGKLDLTFAGAEANVAASIAMLGGQSAFVSALPRHVIADACVRTLRGLGVDTEHLLRVDEGRLGLYFVETGANQRASKVVYDRSYSSVSLVPGDAYQWQEIYNGATWLHVSGITPALSQQAAEATKIAAMKAKEKGLTVSCDLNFRKKLWQWDSTCSARELAEKTMREILPYVDVVIGNEEDAADVLGIHAEGSDVEAGVLSIEKYPQVAAAISEQFTNLKKVAITLRESISATHNNWGAMLFDTATKEASFAPIANGEYQAYEIRDIVDRVGGGDSFAAGLVFALSSGEFPEDQNAISFAVAASCLAHSIKGDFNFNDRSEVEALMQGNASGRVVR</sequence>
<evidence type="ECO:0000256" key="3">
    <source>
        <dbReference type="ARBA" id="ARBA00022777"/>
    </source>
</evidence>
<keyword evidence="3 5" id="KW-0418">Kinase</keyword>
<gene>
    <name evidence="5" type="ORF">QEH59_02665</name>
</gene>
<proteinExistence type="inferred from homology"/>
<evidence type="ECO:0000313" key="5">
    <source>
        <dbReference type="EMBL" id="MDQ8193311.1"/>
    </source>
</evidence>
<accession>A0ABU1AHP6</accession>
<keyword evidence="6" id="KW-1185">Reference proteome</keyword>
<dbReference type="Proteomes" id="UP001243717">
    <property type="component" value="Unassembled WGS sequence"/>
</dbReference>
<dbReference type="InterPro" id="IPR029056">
    <property type="entry name" value="Ribokinase-like"/>
</dbReference>
<evidence type="ECO:0000259" key="4">
    <source>
        <dbReference type="Pfam" id="PF00294"/>
    </source>
</evidence>
<dbReference type="GO" id="GO:0016301">
    <property type="term" value="F:kinase activity"/>
    <property type="evidence" value="ECO:0007669"/>
    <property type="project" value="UniProtKB-KW"/>
</dbReference>
<dbReference type="Gene3D" id="3.40.1190.20">
    <property type="match status" value="1"/>
</dbReference>
<dbReference type="SUPFAM" id="SSF53613">
    <property type="entry name" value="Ribokinase-like"/>
    <property type="match status" value="1"/>
</dbReference>
<evidence type="ECO:0000313" key="6">
    <source>
        <dbReference type="Proteomes" id="UP001243717"/>
    </source>
</evidence>
<comment type="caution">
    <text evidence="5">The sequence shown here is derived from an EMBL/GenBank/DDBJ whole genome shotgun (WGS) entry which is preliminary data.</text>
</comment>
<keyword evidence="2" id="KW-0808">Transferase</keyword>
<feature type="domain" description="Carbohydrate kinase PfkB" evidence="4">
    <location>
        <begin position="1"/>
        <end position="336"/>
    </location>
</feature>
<dbReference type="EMBL" id="JARXIC010000003">
    <property type="protein sequence ID" value="MDQ8193311.1"/>
    <property type="molecule type" value="Genomic_DNA"/>
</dbReference>
<organism evidence="5 6">
    <name type="scientific">Thalassobacterium sedimentorum</name>
    <dbReference type="NCBI Taxonomy" id="3041258"/>
    <lineage>
        <taxon>Bacteria</taxon>
        <taxon>Pseudomonadati</taxon>
        <taxon>Verrucomicrobiota</taxon>
        <taxon>Opitutia</taxon>
        <taxon>Puniceicoccales</taxon>
        <taxon>Coraliomargaritaceae</taxon>
        <taxon>Thalassobacterium</taxon>
    </lineage>
</organism>
<dbReference type="CDD" id="cd01166">
    <property type="entry name" value="KdgK"/>
    <property type="match status" value="1"/>
</dbReference>
<evidence type="ECO:0000256" key="2">
    <source>
        <dbReference type="ARBA" id="ARBA00022679"/>
    </source>
</evidence>
<reference evidence="5 6" key="1">
    <citation type="submission" date="2023-04" db="EMBL/GenBank/DDBJ databases">
        <title>A novel bacteria isolated from coastal sediment.</title>
        <authorList>
            <person name="Liu X.-J."/>
            <person name="Du Z.-J."/>
        </authorList>
    </citation>
    <scope>NUCLEOTIDE SEQUENCE [LARGE SCALE GENOMIC DNA]</scope>
    <source>
        <strain evidence="5 6">SDUM461004</strain>
    </source>
</reference>
<dbReference type="RefSeq" id="WP_308983815.1">
    <property type="nucleotide sequence ID" value="NZ_JARXIC010000003.1"/>
</dbReference>
<comment type="similarity">
    <text evidence="1">Belongs to the carbohydrate kinase PfkB family.</text>
</comment>
<dbReference type="PANTHER" id="PTHR43320:SF2">
    <property type="entry name" value="2-DEHYDRO-3-DEOXYGLUCONOKINASE_2-DEHYDRO-3-DEOXYGALACTONOKINASE"/>
    <property type="match status" value="1"/>
</dbReference>
<dbReference type="InterPro" id="IPR052700">
    <property type="entry name" value="Carb_kinase_PfkB-like"/>
</dbReference>